<keyword evidence="3" id="KW-1185">Reference proteome</keyword>
<evidence type="ECO:0000259" key="1">
    <source>
        <dbReference type="Pfam" id="PF01261"/>
    </source>
</evidence>
<keyword evidence="2" id="KW-0413">Isomerase</keyword>
<dbReference type="RefSeq" id="WP_152575024.1">
    <property type="nucleotide sequence ID" value="NZ_VIKU02000004.1"/>
</dbReference>
<name>A0A967EBQ1_9FLAO</name>
<reference evidence="2" key="1">
    <citation type="submission" date="2019-07" db="EMBL/GenBank/DDBJ databases">
        <authorList>
            <person name="De-Chao Zhang Q."/>
        </authorList>
    </citation>
    <scope>NUCLEOTIDE SEQUENCE</scope>
    <source>
        <strain evidence="2">TP-CH-4</strain>
    </source>
</reference>
<evidence type="ECO:0000313" key="2">
    <source>
        <dbReference type="EMBL" id="NHF60526.1"/>
    </source>
</evidence>
<comment type="caution">
    <text evidence="2">The sequence shown here is derived from an EMBL/GenBank/DDBJ whole genome shotgun (WGS) entry which is preliminary data.</text>
</comment>
<protein>
    <submittedName>
        <fullName evidence="2">Sugar phosphate isomerase/epimerase</fullName>
    </submittedName>
</protein>
<dbReference type="PANTHER" id="PTHR12110">
    <property type="entry name" value="HYDROXYPYRUVATE ISOMERASE"/>
    <property type="match status" value="1"/>
</dbReference>
<reference evidence="2" key="2">
    <citation type="submission" date="2020-03" db="EMBL/GenBank/DDBJ databases">
        <title>Flavobacteriaceae bacterium strain TP-CH-4, a member of the family Flavobacteriaceae isolated from a deep-sea seamount.</title>
        <authorList>
            <person name="Zhang D.-C."/>
        </authorList>
    </citation>
    <scope>NUCLEOTIDE SEQUENCE</scope>
    <source>
        <strain evidence="2">TP-CH-4</strain>
    </source>
</reference>
<dbReference type="Pfam" id="PF01261">
    <property type="entry name" value="AP_endonuc_2"/>
    <property type="match status" value="1"/>
</dbReference>
<dbReference type="Proteomes" id="UP000707206">
    <property type="component" value="Unassembled WGS sequence"/>
</dbReference>
<organism evidence="2 3">
    <name type="scientific">Pelagihabitans pacificus</name>
    <dbReference type="NCBI Taxonomy" id="2696054"/>
    <lineage>
        <taxon>Bacteria</taxon>
        <taxon>Pseudomonadati</taxon>
        <taxon>Bacteroidota</taxon>
        <taxon>Flavobacteriia</taxon>
        <taxon>Flavobacteriales</taxon>
        <taxon>Flavobacteriaceae</taxon>
        <taxon>Pelagihabitans</taxon>
    </lineage>
</organism>
<dbReference type="AlphaFoldDB" id="A0A967EBQ1"/>
<dbReference type="Gene3D" id="3.20.20.150">
    <property type="entry name" value="Divalent-metal-dependent TIM barrel enzymes"/>
    <property type="match status" value="1"/>
</dbReference>
<dbReference type="InterPro" id="IPR050312">
    <property type="entry name" value="IolE/XylAMocC-like"/>
</dbReference>
<dbReference type="InterPro" id="IPR013022">
    <property type="entry name" value="Xyl_isomerase-like_TIM-brl"/>
</dbReference>
<dbReference type="SUPFAM" id="SSF51658">
    <property type="entry name" value="Xylose isomerase-like"/>
    <property type="match status" value="1"/>
</dbReference>
<proteinExistence type="predicted"/>
<feature type="domain" description="Xylose isomerase-like TIM barrel" evidence="1">
    <location>
        <begin position="60"/>
        <end position="322"/>
    </location>
</feature>
<accession>A0A967EBQ1</accession>
<evidence type="ECO:0000313" key="3">
    <source>
        <dbReference type="Proteomes" id="UP000707206"/>
    </source>
</evidence>
<dbReference type="EMBL" id="VIKU02000004">
    <property type="protein sequence ID" value="NHF60526.1"/>
    <property type="molecule type" value="Genomic_DNA"/>
</dbReference>
<sequence>MKRKDFLKQAGLAGTMGLFGADHLLAQLFTKKTNAPMKTIGIQLFSLPKLLEADFEGGIALLAKMGYTELELFGPYSFSTESAKASWQAITPMLGFSGSGFFGRSADEVKAILNENGMTIPSVHTDLDTLETNIEAFSEARETLGFEYVTIPAIPDDRRTTLDAYKKMADTFNTIGENAQKMGLKFAYHNHGYGLQEVDGQVPFETMIEATDPNLVFLEMDIFWTVAGRANPVDYLKKYAGRYHLMHLKDMKPKAHFAGDGSDASQWMSLFPHMTTAGDGELDLEIIVKTARENGAKHFFVEQDLVKEPEVALKRSLDYLKTL</sequence>
<dbReference type="GO" id="GO:0016853">
    <property type="term" value="F:isomerase activity"/>
    <property type="evidence" value="ECO:0007669"/>
    <property type="project" value="UniProtKB-KW"/>
</dbReference>
<gene>
    <name evidence="2" type="ORF">FK220_014320</name>
</gene>
<dbReference type="PANTHER" id="PTHR12110:SF41">
    <property type="entry name" value="INOSOSE DEHYDRATASE"/>
    <property type="match status" value="1"/>
</dbReference>
<dbReference type="InterPro" id="IPR036237">
    <property type="entry name" value="Xyl_isomerase-like_sf"/>
</dbReference>